<dbReference type="EMBL" id="CP042469">
    <property type="protein sequence ID" value="QOX63477.1"/>
    <property type="molecule type" value="Genomic_DNA"/>
</dbReference>
<dbReference type="Proteomes" id="UP000594014">
    <property type="component" value="Chromosome"/>
</dbReference>
<name>A0ACD1AAR2_9FIRM</name>
<sequence length="96" mass="10991">MKIIQNLAGLGDMSEQIIAADFLLNAKATVRDYGTILSESSSPEIRQVLRKQLDAAITMQERIQKYMTTRNYYQIYSPSELIHSGRKNNSTYMDLQ</sequence>
<organism evidence="1 2">
    <name type="scientific">Anoxybacterium hadale</name>
    <dbReference type="NCBI Taxonomy" id="3408580"/>
    <lineage>
        <taxon>Bacteria</taxon>
        <taxon>Bacillati</taxon>
        <taxon>Bacillota</taxon>
        <taxon>Clostridia</taxon>
        <taxon>Peptostreptococcales</taxon>
        <taxon>Anaerovoracaceae</taxon>
        <taxon>Anoxybacterium</taxon>
    </lineage>
</organism>
<proteinExistence type="predicted"/>
<evidence type="ECO:0000313" key="1">
    <source>
        <dbReference type="EMBL" id="QOX63477.1"/>
    </source>
</evidence>
<evidence type="ECO:0000313" key="2">
    <source>
        <dbReference type="Proteomes" id="UP000594014"/>
    </source>
</evidence>
<protein>
    <submittedName>
        <fullName evidence="1">Spore coat protein</fullName>
    </submittedName>
</protein>
<keyword evidence="2" id="KW-1185">Reference proteome</keyword>
<gene>
    <name evidence="1" type="ORF">FRZ06_08975</name>
</gene>
<accession>A0ACD1AAR2</accession>
<reference evidence="1" key="1">
    <citation type="submission" date="2019-08" db="EMBL/GenBank/DDBJ databases">
        <title>Genome sequence of Clostridiales bacterium MT110.</title>
        <authorList>
            <person name="Cao J."/>
        </authorList>
    </citation>
    <scope>NUCLEOTIDE SEQUENCE</scope>
    <source>
        <strain evidence="1">MT110</strain>
    </source>
</reference>